<feature type="transmembrane region" description="Helical" evidence="1">
    <location>
        <begin position="21"/>
        <end position="45"/>
    </location>
</feature>
<evidence type="ECO:0000313" key="4">
    <source>
        <dbReference type="Proteomes" id="UP000031271"/>
    </source>
</evidence>
<dbReference type="AlphaFoldDB" id="A0A8D3Y065"/>
<dbReference type="KEGG" id="pbm:CL52_06360"/>
<protein>
    <recommendedName>
        <fullName evidence="6">DUF3087 domain-containing protein</fullName>
    </recommendedName>
</protein>
<evidence type="ECO:0000313" key="5">
    <source>
        <dbReference type="Proteomes" id="UP000182276"/>
    </source>
</evidence>
<dbReference type="InterPro" id="IPR021438">
    <property type="entry name" value="DUF3087"/>
</dbReference>
<keyword evidence="1" id="KW-0472">Membrane</keyword>
<dbReference type="EMBL" id="FNHO01000004">
    <property type="protein sequence ID" value="SDM38136.1"/>
    <property type="molecule type" value="Genomic_DNA"/>
</dbReference>
<sequence>MVVFEIQPMSAERYRQQTRRSTLIVTATFAALAMLLAALAVLLFGEPGGDNLRWNVIGVALGLVLTVLLVRRVFWAQAWMAAAVYGWRLKRSLMSVTNVMHHVKAGVAANDEQAMKLLRFYHLGVTQMHQLDGNLTALSDMVREIDAHREAMQALGLDVEQSALDDSWLAAVKQIPAKR</sequence>
<gene>
    <name evidence="2" type="ORF">CL52_06360</name>
    <name evidence="3" type="ORF">SAMN05660875_104298</name>
</gene>
<dbReference type="GeneID" id="77259539"/>
<reference evidence="4" key="1">
    <citation type="submission" date="2014-03" db="EMBL/GenBank/DDBJ databases">
        <title>Complete genome of Pseudomonas balearica DSM 6083T, a sewage water isolate from an enrichment with 2-methylnaphthalene.</title>
        <authorList>
            <person name="Salva-Serra F."/>
            <person name="Jaen-Luchoro D."/>
            <person name="Busquets A."/>
            <person name="Pena A."/>
            <person name="Gomila M."/>
            <person name="Bosch R."/>
            <person name="Nogales B."/>
            <person name="Garcia-Valdes E."/>
            <person name="Lalucat J."/>
            <person name="Bennasar A."/>
        </authorList>
    </citation>
    <scope>NUCLEOTIDE SEQUENCE [LARGE SCALE GENOMIC DNA]</scope>
    <source>
        <strain evidence="4">DSM 6083</strain>
    </source>
</reference>
<feature type="transmembrane region" description="Helical" evidence="1">
    <location>
        <begin position="51"/>
        <end position="70"/>
    </location>
</feature>
<dbReference type="Proteomes" id="UP000031271">
    <property type="component" value="Chromosome"/>
</dbReference>
<name>A0A8D3Y065_9GAMM</name>
<evidence type="ECO:0000313" key="2">
    <source>
        <dbReference type="EMBL" id="AJE14682.1"/>
    </source>
</evidence>
<reference evidence="2 4" key="3">
    <citation type="journal article" name="Genome Announc.">
        <title>Complete Genome Sequence of Pseudomonas balearica DSM 6083T.</title>
        <authorList>
            <person name="Bennasar-Figueras A."/>
            <person name="Salva-Serra F."/>
            <person name="Jaen-Luchoro D."/>
            <person name="Segui C."/>
            <person name="Aliaga F."/>
            <person name="Busquets A."/>
            <person name="Gomila M."/>
            <person name="Moore E.R."/>
            <person name="Lalucat J."/>
        </authorList>
    </citation>
    <scope>NUCLEOTIDE SEQUENCE [LARGE SCALE GENOMIC DNA]</scope>
    <source>
        <strain evidence="4">DSM 6083</strain>
        <strain evidence="2">DSM6083</strain>
    </source>
</reference>
<keyword evidence="5" id="KW-1185">Reference proteome</keyword>
<proteinExistence type="predicted"/>
<keyword evidence="1" id="KW-1133">Transmembrane helix</keyword>
<evidence type="ECO:0008006" key="6">
    <source>
        <dbReference type="Google" id="ProtNLM"/>
    </source>
</evidence>
<evidence type="ECO:0000313" key="3">
    <source>
        <dbReference type="EMBL" id="SDM38136.1"/>
    </source>
</evidence>
<keyword evidence="1" id="KW-0812">Transmembrane</keyword>
<dbReference type="RefSeq" id="WP_041107060.1">
    <property type="nucleotide sequence ID" value="NZ_CP007511.1"/>
</dbReference>
<reference evidence="3 5" key="2">
    <citation type="submission" date="2016-10" db="EMBL/GenBank/DDBJ databases">
        <authorList>
            <person name="Varghese N."/>
            <person name="Submissions S."/>
        </authorList>
    </citation>
    <scope>NUCLEOTIDE SEQUENCE [LARGE SCALE GENOMIC DNA]</scope>
    <source>
        <strain evidence="3 5">DSM 6083</strain>
    </source>
</reference>
<dbReference type="Pfam" id="PF11286">
    <property type="entry name" value="DUF3087"/>
    <property type="match status" value="1"/>
</dbReference>
<organism evidence="2 4">
    <name type="scientific">Stutzerimonas balearica DSM 6083</name>
    <dbReference type="NCBI Taxonomy" id="1123016"/>
    <lineage>
        <taxon>Bacteria</taxon>
        <taxon>Pseudomonadati</taxon>
        <taxon>Pseudomonadota</taxon>
        <taxon>Gammaproteobacteria</taxon>
        <taxon>Pseudomonadales</taxon>
        <taxon>Pseudomonadaceae</taxon>
        <taxon>Stutzerimonas</taxon>
    </lineage>
</organism>
<accession>A0A8D3Y065</accession>
<dbReference type="EMBL" id="CP007511">
    <property type="protein sequence ID" value="AJE14682.1"/>
    <property type="molecule type" value="Genomic_DNA"/>
</dbReference>
<dbReference type="Proteomes" id="UP000182276">
    <property type="component" value="Unassembled WGS sequence"/>
</dbReference>
<evidence type="ECO:0000256" key="1">
    <source>
        <dbReference type="SAM" id="Phobius"/>
    </source>
</evidence>